<evidence type="ECO:0000313" key="5">
    <source>
        <dbReference type="Proteomes" id="UP000036923"/>
    </source>
</evidence>
<sequence>MSRYITIKEEDPNTPNAIQLMDELSDDLESITGNSGRNSFSASDICGERAIFVIAYNENGEAVGCGAIRPIDDNTAEVKRMYAKEKGVGIGTKVLSYLEAKAQELGYTALRLETRLINQRAVAFYVNRGYYHIPNYGKYVNRPEAVCFEKRLGKRA</sequence>
<dbReference type="InterPro" id="IPR050832">
    <property type="entry name" value="Bact_Acetyltransf"/>
</dbReference>
<dbReference type="eggNOG" id="COG0456">
    <property type="taxonomic scope" value="Bacteria"/>
</dbReference>
<evidence type="ECO:0000313" key="4">
    <source>
        <dbReference type="EMBL" id="KNY25894.1"/>
    </source>
</evidence>
<organism evidence="4 5">
    <name type="scientific">Pseudobacteroides cellulosolvens ATCC 35603 = DSM 2933</name>
    <dbReference type="NCBI Taxonomy" id="398512"/>
    <lineage>
        <taxon>Bacteria</taxon>
        <taxon>Bacillati</taxon>
        <taxon>Bacillota</taxon>
        <taxon>Clostridia</taxon>
        <taxon>Eubacteriales</taxon>
        <taxon>Oscillospiraceae</taxon>
        <taxon>Pseudobacteroides</taxon>
    </lineage>
</organism>
<keyword evidence="2" id="KW-0012">Acyltransferase</keyword>
<keyword evidence="5" id="KW-1185">Reference proteome</keyword>
<evidence type="ECO:0000256" key="2">
    <source>
        <dbReference type="ARBA" id="ARBA00023315"/>
    </source>
</evidence>
<protein>
    <submittedName>
        <fullName evidence="4">GCN5-related N-acetyltransferase</fullName>
    </submittedName>
</protein>
<dbReference type="AlphaFoldDB" id="A0A0L6JJG4"/>
<evidence type="ECO:0000259" key="3">
    <source>
        <dbReference type="PROSITE" id="PS51186"/>
    </source>
</evidence>
<dbReference type="PROSITE" id="PS51186">
    <property type="entry name" value="GNAT"/>
    <property type="match status" value="1"/>
</dbReference>
<dbReference type="OrthoDB" id="67353at2"/>
<evidence type="ECO:0000256" key="1">
    <source>
        <dbReference type="ARBA" id="ARBA00022679"/>
    </source>
</evidence>
<dbReference type="Proteomes" id="UP000036923">
    <property type="component" value="Unassembled WGS sequence"/>
</dbReference>
<comment type="caution">
    <text evidence="4">The sequence shown here is derived from an EMBL/GenBank/DDBJ whole genome shotgun (WGS) entry which is preliminary data.</text>
</comment>
<reference evidence="5" key="1">
    <citation type="submission" date="2015-07" db="EMBL/GenBank/DDBJ databases">
        <title>Near-Complete Genome Sequence of the Cellulolytic Bacterium Bacteroides (Pseudobacteroides) cellulosolvens ATCC 35603.</title>
        <authorList>
            <person name="Dassa B."/>
            <person name="Utturkar S.M."/>
            <person name="Klingeman D.M."/>
            <person name="Hurt R.A."/>
            <person name="Keller M."/>
            <person name="Xu J."/>
            <person name="Reddy Y.H.K."/>
            <person name="Borovok I."/>
            <person name="Grinberg I.R."/>
            <person name="Lamed R."/>
            <person name="Zhivin O."/>
            <person name="Bayer E.A."/>
            <person name="Brown S.D."/>
        </authorList>
    </citation>
    <scope>NUCLEOTIDE SEQUENCE [LARGE SCALE GENOMIC DNA]</scope>
    <source>
        <strain evidence="5">DSM 2933</strain>
    </source>
</reference>
<dbReference type="GO" id="GO:0016747">
    <property type="term" value="F:acyltransferase activity, transferring groups other than amino-acyl groups"/>
    <property type="evidence" value="ECO:0007669"/>
    <property type="project" value="InterPro"/>
</dbReference>
<dbReference type="InterPro" id="IPR000182">
    <property type="entry name" value="GNAT_dom"/>
</dbReference>
<dbReference type="PANTHER" id="PTHR43877:SF2">
    <property type="entry name" value="AMINOALKYLPHOSPHONATE N-ACETYLTRANSFERASE-RELATED"/>
    <property type="match status" value="1"/>
</dbReference>
<gene>
    <name evidence="4" type="ORF">Bccel_1154</name>
</gene>
<keyword evidence="1 4" id="KW-0808">Transferase</keyword>
<dbReference type="EMBL" id="LGTC01000001">
    <property type="protein sequence ID" value="KNY25894.1"/>
    <property type="molecule type" value="Genomic_DNA"/>
</dbReference>
<dbReference type="PANTHER" id="PTHR43877">
    <property type="entry name" value="AMINOALKYLPHOSPHONATE N-ACETYLTRANSFERASE-RELATED-RELATED"/>
    <property type="match status" value="1"/>
</dbReference>
<dbReference type="Pfam" id="PF00583">
    <property type="entry name" value="Acetyltransf_1"/>
    <property type="match status" value="1"/>
</dbReference>
<dbReference type="InterPro" id="IPR016181">
    <property type="entry name" value="Acyl_CoA_acyltransferase"/>
</dbReference>
<name>A0A0L6JJG4_9FIRM</name>
<dbReference type="SUPFAM" id="SSF55729">
    <property type="entry name" value="Acyl-CoA N-acyltransferases (Nat)"/>
    <property type="match status" value="1"/>
</dbReference>
<dbReference type="Gene3D" id="3.40.630.30">
    <property type="match status" value="1"/>
</dbReference>
<dbReference type="STRING" id="398512.Bccel_1154"/>
<dbReference type="RefSeq" id="WP_081926877.1">
    <property type="nucleotide sequence ID" value="NZ_JQKC01000013.1"/>
</dbReference>
<dbReference type="PATRIC" id="fig|398512.5.peg.1194"/>
<proteinExistence type="predicted"/>
<accession>A0A0L6JJG4</accession>
<feature type="domain" description="N-acetyltransferase" evidence="3">
    <location>
        <begin position="5"/>
        <end position="153"/>
    </location>
</feature>